<dbReference type="InterPro" id="IPR050982">
    <property type="entry name" value="Auxin_biosynth/cation_transpt"/>
</dbReference>
<dbReference type="InterPro" id="IPR036188">
    <property type="entry name" value="FAD/NAD-bd_sf"/>
</dbReference>
<dbReference type="InterPro" id="IPR000960">
    <property type="entry name" value="Flavin_mOase"/>
</dbReference>
<evidence type="ECO:0000256" key="1">
    <source>
        <dbReference type="ARBA" id="ARBA00023002"/>
    </source>
</evidence>
<dbReference type="RefSeq" id="WP_304414414.1">
    <property type="nucleotide sequence ID" value="NZ_OY569118.1"/>
</dbReference>
<keyword evidence="1" id="KW-0560">Oxidoreductase</keyword>
<dbReference type="AlphaFoldDB" id="A0AA48REQ9"/>
<dbReference type="EMBL" id="OY569118">
    <property type="protein sequence ID" value="CAJ1003078.1"/>
    <property type="molecule type" value="Genomic_DNA"/>
</dbReference>
<dbReference type="KEGG" id="bayd:BSPP4475_12180"/>
<dbReference type="Gene3D" id="3.50.50.60">
    <property type="entry name" value="FAD/NAD(P)-binding domain"/>
    <property type="match status" value="1"/>
</dbReference>
<dbReference type="SUPFAM" id="SSF51905">
    <property type="entry name" value="FAD/NAD(P)-binding domain"/>
    <property type="match status" value="2"/>
</dbReference>
<gene>
    <name evidence="2" type="ORF">BSPP4475_12180</name>
</gene>
<accession>A0AA48REQ9</accession>
<organism evidence="2 3">
    <name type="scientific">Brevibacillus aydinogluensis</name>
    <dbReference type="NCBI Taxonomy" id="927786"/>
    <lineage>
        <taxon>Bacteria</taxon>
        <taxon>Bacillati</taxon>
        <taxon>Bacillota</taxon>
        <taxon>Bacilli</taxon>
        <taxon>Bacillales</taxon>
        <taxon>Paenibacillaceae</taxon>
        <taxon>Brevibacillus</taxon>
    </lineage>
</organism>
<dbReference type="GO" id="GO:0050660">
    <property type="term" value="F:flavin adenine dinucleotide binding"/>
    <property type="evidence" value="ECO:0007669"/>
    <property type="project" value="InterPro"/>
</dbReference>
<dbReference type="PANTHER" id="PTHR43539:SF78">
    <property type="entry name" value="FLAVIN-CONTAINING MONOOXYGENASE"/>
    <property type="match status" value="1"/>
</dbReference>
<protein>
    <submittedName>
        <fullName evidence="2">Monooxygenase</fullName>
    </submittedName>
</protein>
<dbReference type="GO" id="GO:0004497">
    <property type="term" value="F:monooxygenase activity"/>
    <property type="evidence" value="ECO:0007669"/>
    <property type="project" value="UniProtKB-KW"/>
</dbReference>
<evidence type="ECO:0000313" key="3">
    <source>
        <dbReference type="Proteomes" id="UP001189619"/>
    </source>
</evidence>
<name>A0AA48REQ9_9BACL</name>
<proteinExistence type="predicted"/>
<dbReference type="PRINTS" id="PR00368">
    <property type="entry name" value="FADPNR"/>
</dbReference>
<dbReference type="Proteomes" id="UP001189619">
    <property type="component" value="Chromosome"/>
</dbReference>
<dbReference type="GO" id="GO:0050661">
    <property type="term" value="F:NADP binding"/>
    <property type="evidence" value="ECO:0007669"/>
    <property type="project" value="InterPro"/>
</dbReference>
<dbReference type="Pfam" id="PF13738">
    <property type="entry name" value="Pyr_redox_3"/>
    <property type="match status" value="1"/>
</dbReference>
<dbReference type="PANTHER" id="PTHR43539">
    <property type="entry name" value="FLAVIN-BINDING MONOOXYGENASE-LIKE PROTEIN (AFU_ORTHOLOGUE AFUA_4G09220)"/>
    <property type="match status" value="1"/>
</dbReference>
<keyword evidence="3" id="KW-1185">Reference proteome</keyword>
<reference evidence="2" key="1">
    <citation type="submission" date="2023-07" db="EMBL/GenBank/DDBJ databases">
        <authorList>
            <person name="Ivanov I."/>
            <person name="Teneva D."/>
            <person name="Stoikov I."/>
        </authorList>
    </citation>
    <scope>NUCLEOTIDE SEQUENCE</scope>
    <source>
        <strain evidence="2">4475</strain>
    </source>
</reference>
<dbReference type="PRINTS" id="PR00469">
    <property type="entry name" value="PNDRDTASEII"/>
</dbReference>
<sequence>MPPIYDCIVIGAGQAGLAAGYHLQQQQLNFLILEAADKPAGSWPQYYDSLTLFSPARYSSLPGLPFPGDPTRYPVRDEVVSYLIHYAQYFNLPIRTNTSVTDIQKEKHLFLLATGSGELFQAKNVIAATGGFSRPFIPHILGIEHFQGTTLHSKDYKNPFPFQNQRIVVVGAGNSAVQIAVELAAHADVTIATRSPILFKPQVIIGKDVHFWVTVLGIDQTGFGKWLLQSKPEGVLDTGKYQKAIENQKPSRKEMFVQFTKDGVIWSDGTEEHVDTVIFATGYRPNVNYLSSLQALDKDGSPLHHKGVSTTVKGLYYVGLPWQRSLASATLRGVGKDAKYVINHMRNT</sequence>
<dbReference type="PIRSF" id="PIRSF000332">
    <property type="entry name" value="FMO"/>
    <property type="match status" value="1"/>
</dbReference>
<keyword evidence="2" id="KW-0503">Monooxygenase</keyword>
<evidence type="ECO:0000313" key="2">
    <source>
        <dbReference type="EMBL" id="CAJ1003078.1"/>
    </source>
</evidence>